<gene>
    <name evidence="2" type="ORF">NJF43_00490</name>
</gene>
<name>A0AA42BCG3_9GAMM</name>
<dbReference type="InterPro" id="IPR010982">
    <property type="entry name" value="Lambda_DNA-bd_dom_sf"/>
</dbReference>
<dbReference type="Gene3D" id="1.10.260.40">
    <property type="entry name" value="lambda repressor-like DNA-binding domains"/>
    <property type="match status" value="1"/>
</dbReference>
<evidence type="ECO:0000313" key="3">
    <source>
        <dbReference type="Proteomes" id="UP001165292"/>
    </source>
</evidence>
<dbReference type="EMBL" id="JAMYBS010000001">
    <property type="protein sequence ID" value="MCO7543234.1"/>
    <property type="molecule type" value="Genomic_DNA"/>
</dbReference>
<sequence length="93" mass="10370">MKIKLDSASHIGPLVRATRKTLRLRQDDAAGTIGVSENFLGKVERGEDSVQWSKLFQVMEQLGIRLTAEIPDEAKALFEAELEKLAVRHGEQP</sequence>
<evidence type="ECO:0000313" key="2">
    <source>
        <dbReference type="EMBL" id="MCO7543234.1"/>
    </source>
</evidence>
<organism evidence="2 3">
    <name type="scientific">Stutzerimonas nitrititolerans</name>
    <dbReference type="NCBI Taxonomy" id="2482751"/>
    <lineage>
        <taxon>Bacteria</taxon>
        <taxon>Pseudomonadati</taxon>
        <taxon>Pseudomonadota</taxon>
        <taxon>Gammaproteobacteria</taxon>
        <taxon>Pseudomonadales</taxon>
        <taxon>Pseudomonadaceae</taxon>
        <taxon>Stutzerimonas</taxon>
    </lineage>
</organism>
<dbReference type="GO" id="GO:0003677">
    <property type="term" value="F:DNA binding"/>
    <property type="evidence" value="ECO:0007669"/>
    <property type="project" value="InterPro"/>
</dbReference>
<reference evidence="2" key="1">
    <citation type="submission" date="2022-06" db="EMBL/GenBank/DDBJ databases">
        <title>Detection of beta-lactamases in bacteria of animal origin.</title>
        <authorList>
            <person name="Mlynarcik P."/>
            <person name="Zdarska V."/>
            <person name="Chudobova H."/>
            <person name="Prochazkova P."/>
            <person name="Hricova K."/>
            <person name="Mezerova K."/>
            <person name="Bardon J."/>
            <person name="Dolejska M."/>
            <person name="Sukkar I."/>
            <person name="Kolar M."/>
        </authorList>
    </citation>
    <scope>NUCLEOTIDE SEQUENCE</scope>
    <source>
        <strain evidence="2">S 300-3</strain>
    </source>
</reference>
<feature type="domain" description="HTH cro/C1-type" evidence="1">
    <location>
        <begin position="15"/>
        <end position="70"/>
    </location>
</feature>
<dbReference type="AlphaFoldDB" id="A0AA42BCG3"/>
<comment type="caution">
    <text evidence="2">The sequence shown here is derived from an EMBL/GenBank/DDBJ whole genome shotgun (WGS) entry which is preliminary data.</text>
</comment>
<dbReference type="RefSeq" id="WP_014852952.1">
    <property type="nucleotide sequence ID" value="NZ_DALZQH010000005.1"/>
</dbReference>
<protein>
    <submittedName>
        <fullName evidence="2">Helix-turn-helix domain-containing protein</fullName>
    </submittedName>
</protein>
<evidence type="ECO:0000259" key="1">
    <source>
        <dbReference type="PROSITE" id="PS50943"/>
    </source>
</evidence>
<dbReference type="SMART" id="SM00530">
    <property type="entry name" value="HTH_XRE"/>
    <property type="match status" value="1"/>
</dbReference>
<dbReference type="Proteomes" id="UP001165292">
    <property type="component" value="Unassembled WGS sequence"/>
</dbReference>
<dbReference type="CDD" id="cd00093">
    <property type="entry name" value="HTH_XRE"/>
    <property type="match status" value="1"/>
</dbReference>
<accession>A0AA42BCG3</accession>
<dbReference type="SUPFAM" id="SSF47413">
    <property type="entry name" value="lambda repressor-like DNA-binding domains"/>
    <property type="match status" value="1"/>
</dbReference>
<proteinExistence type="predicted"/>
<dbReference type="PROSITE" id="PS50943">
    <property type="entry name" value="HTH_CROC1"/>
    <property type="match status" value="1"/>
</dbReference>
<dbReference type="InterPro" id="IPR001387">
    <property type="entry name" value="Cro/C1-type_HTH"/>
</dbReference>